<feature type="transmembrane region" description="Helical" evidence="8">
    <location>
        <begin position="269"/>
        <end position="291"/>
    </location>
</feature>
<feature type="transmembrane region" description="Helical" evidence="8">
    <location>
        <begin position="512"/>
        <end position="530"/>
    </location>
</feature>
<evidence type="ECO:0000256" key="3">
    <source>
        <dbReference type="ARBA" id="ARBA00022475"/>
    </source>
</evidence>
<dbReference type="InterPro" id="IPR057485">
    <property type="entry name" value="YbiO-like_TM1"/>
</dbReference>
<dbReference type="InterPro" id="IPR011066">
    <property type="entry name" value="MscS_channel_C_sf"/>
</dbReference>
<dbReference type="Gene3D" id="1.10.287.1260">
    <property type="match status" value="1"/>
</dbReference>
<organism evidence="14">
    <name type="scientific">Chelativorans sp. (strain BNC1)</name>
    <dbReference type="NCBI Taxonomy" id="266779"/>
    <lineage>
        <taxon>Bacteria</taxon>
        <taxon>Pseudomonadati</taxon>
        <taxon>Pseudomonadota</taxon>
        <taxon>Alphaproteobacteria</taxon>
        <taxon>Hyphomicrobiales</taxon>
        <taxon>Phyllobacteriaceae</taxon>
        <taxon>Chelativorans</taxon>
    </lineage>
</organism>
<feature type="transmembrane region" description="Helical" evidence="8">
    <location>
        <begin position="346"/>
        <end position="371"/>
    </location>
</feature>
<evidence type="ECO:0000259" key="13">
    <source>
        <dbReference type="Pfam" id="PF25392"/>
    </source>
</evidence>
<dbReference type="EMBL" id="CP000390">
    <property type="protein sequence ID" value="ABG62853.1"/>
    <property type="molecule type" value="Genomic_DNA"/>
</dbReference>
<accession>Q11IC2</accession>
<feature type="transmembrane region" description="Helical" evidence="8">
    <location>
        <begin position="115"/>
        <end position="141"/>
    </location>
</feature>
<dbReference type="SUPFAM" id="SSF82861">
    <property type="entry name" value="Mechanosensitive channel protein MscS (YggB), transmembrane region"/>
    <property type="match status" value="1"/>
</dbReference>
<dbReference type="HOGENOM" id="CLU_013626_2_0_5"/>
<proteinExistence type="inferred from homology"/>
<dbReference type="Pfam" id="PF25392">
    <property type="entry name" value="MS_channel_TM1"/>
    <property type="match status" value="1"/>
</dbReference>
<evidence type="ECO:0000256" key="1">
    <source>
        <dbReference type="ARBA" id="ARBA00004651"/>
    </source>
</evidence>
<name>Q11IC2_CHESB</name>
<dbReference type="PANTHER" id="PTHR30460">
    <property type="entry name" value="MODERATE CONDUCTANCE MECHANOSENSITIVE CHANNEL YBIO"/>
    <property type="match status" value="1"/>
</dbReference>
<keyword evidence="3" id="KW-1003">Cell membrane</keyword>
<feature type="domain" description="Mechanosensitive ion channel MscS C-terminal" evidence="11">
    <location>
        <begin position="603"/>
        <end position="689"/>
    </location>
</feature>
<dbReference type="eggNOG" id="COG0668">
    <property type="taxonomic scope" value="Bacteria"/>
</dbReference>
<feature type="transmembrane region" description="Helical" evidence="8">
    <location>
        <begin position="312"/>
        <end position="340"/>
    </location>
</feature>
<evidence type="ECO:0000259" key="10">
    <source>
        <dbReference type="Pfam" id="PF00924"/>
    </source>
</evidence>
<comment type="similarity">
    <text evidence="2">Belongs to the MscS (TC 1.A.23) family.</text>
</comment>
<feature type="chain" id="PRO_5004180298" evidence="9">
    <location>
        <begin position="19"/>
        <end position="768"/>
    </location>
</feature>
<keyword evidence="4 8" id="KW-0812">Transmembrane</keyword>
<keyword evidence="5 8" id="KW-1133">Transmembrane helix</keyword>
<feature type="domain" description="Mechanosensitive ion channel MscS" evidence="10">
    <location>
        <begin position="533"/>
        <end position="599"/>
    </location>
</feature>
<evidence type="ECO:0000256" key="6">
    <source>
        <dbReference type="ARBA" id="ARBA00023136"/>
    </source>
</evidence>
<dbReference type="Gene3D" id="2.30.30.60">
    <property type="match status" value="1"/>
</dbReference>
<evidence type="ECO:0000256" key="7">
    <source>
        <dbReference type="SAM" id="MobiDB-lite"/>
    </source>
</evidence>
<keyword evidence="6 8" id="KW-0472">Membrane</keyword>
<keyword evidence="9" id="KW-0732">Signal</keyword>
<evidence type="ECO:0000256" key="5">
    <source>
        <dbReference type="ARBA" id="ARBA00022989"/>
    </source>
</evidence>
<sequence precursor="true">MRILALLFLLICASPVAAQSANGASGAEAAESPGDVEALIQILENDQARTRLIQTLRQAETEEAAEEATPTGVLQIGEYARAAVESSAAFISAVVRLSGDISDVLTGTTTVDFSIIWNAVRTVIVVAVVTFSAFFLLRLGFLRIQRALAAAAAGSGPLRRSGLILASALFDTATVLLAWAAGYVPAIYFDLADRAGGGQTLFLGAFLSVELAKVVARVLLAPRWPALRFLRIGDTTSAYWYFWSSRLLSILGYAFLFLAPLLASGVSYGAAQVLRAFVLFCALTMACIIIMQNRDLVRSWLMLGAERVKSEVISRALSILARFWNVVAIAYLILIFGLWLADHEAALPFVLTATAQTFIAIAIGTALTMAVTRIAAGGMHLPDDIRTRVPLLEQRLNAFVPNVLRVTRGVIVIGVIIASAQIWLVADFLGWISSEVGQRIVTSILSAGIILIAGSLIYIVVQSWVEYRLDPPKGSKPSARERTLLSLFRNAFTVALGVLTCMLVLSELGVNIAPLLAGAGILGLAVGFGAQKLVQDIITGAFIQFENAMNEGDVVTAGGVTGTVERLTIRSVSLRSLDGAYHLIPFSSVDSVSNFMKNFSYHVANIGVDYGVSVPEVKRAMQDAFERLKKTEEGEHIIGELEMHGVTEFGDSAIMVRARIKTQAGRQWAIGRLYNEIIKELFEERGIEIPFPHVTLNVSNEDLARLTKPLMDSTDSSEEAMNSPAKAKPRAPRNDGERPAVAAKRLRSRRPLQDGPPDDEHDLAEQQA</sequence>
<dbReference type="Pfam" id="PF21088">
    <property type="entry name" value="MS_channel_1st"/>
    <property type="match status" value="1"/>
</dbReference>
<dbReference type="InterPro" id="IPR023408">
    <property type="entry name" value="MscS_beta-dom_sf"/>
</dbReference>
<dbReference type="Pfam" id="PF21082">
    <property type="entry name" value="MS_channel_3rd"/>
    <property type="match status" value="1"/>
</dbReference>
<evidence type="ECO:0000259" key="12">
    <source>
        <dbReference type="Pfam" id="PF21088"/>
    </source>
</evidence>
<comment type="subcellular location">
    <subcellularLocation>
        <location evidence="1">Cell membrane</location>
        <topology evidence="1">Multi-pass membrane protein</topology>
    </subcellularLocation>
</comment>
<dbReference type="SUPFAM" id="SSF82689">
    <property type="entry name" value="Mechanosensitive channel protein MscS (YggB), C-terminal domain"/>
    <property type="match status" value="1"/>
</dbReference>
<feature type="domain" description="Mechanosensitive ion channel transmembrane helices 2/3" evidence="12">
    <location>
        <begin position="491"/>
        <end position="531"/>
    </location>
</feature>
<feature type="signal peptide" evidence="9">
    <location>
        <begin position="1"/>
        <end position="18"/>
    </location>
</feature>
<dbReference type="InterPro" id="IPR011014">
    <property type="entry name" value="MscS_channel_TM-2"/>
</dbReference>
<dbReference type="GO" id="GO:0008381">
    <property type="term" value="F:mechanosensitive monoatomic ion channel activity"/>
    <property type="evidence" value="ECO:0007669"/>
    <property type="project" value="InterPro"/>
</dbReference>
<evidence type="ECO:0000313" key="14">
    <source>
        <dbReference type="EMBL" id="ABG62853.1"/>
    </source>
</evidence>
<feature type="transmembrane region" description="Helical" evidence="8">
    <location>
        <begin position="410"/>
        <end position="432"/>
    </location>
</feature>
<evidence type="ECO:0000256" key="8">
    <source>
        <dbReference type="SAM" id="Phobius"/>
    </source>
</evidence>
<dbReference type="InterPro" id="IPR049142">
    <property type="entry name" value="MS_channel_1st"/>
</dbReference>
<gene>
    <name evidence="14" type="ordered locus">Meso_1457</name>
</gene>
<protein>
    <submittedName>
        <fullName evidence="14">MscS Mechanosensitive ion channel</fullName>
    </submittedName>
</protein>
<feature type="transmembrane region" description="Helical" evidence="8">
    <location>
        <begin position="240"/>
        <end position="263"/>
    </location>
</feature>
<dbReference type="InterPro" id="IPR010920">
    <property type="entry name" value="LSM_dom_sf"/>
</dbReference>
<dbReference type="KEGG" id="mes:Meso_1457"/>
<reference evidence="14" key="1">
    <citation type="submission" date="2006-06" db="EMBL/GenBank/DDBJ databases">
        <title>Complete sequence of chromosome of Chelativorans sp. BNC1.</title>
        <authorList>
            <consortium name="US DOE Joint Genome Institute"/>
            <person name="Copeland A."/>
            <person name="Lucas S."/>
            <person name="Lapidus A."/>
            <person name="Barry K."/>
            <person name="Detter J.C."/>
            <person name="Glavina del Rio T."/>
            <person name="Hammon N."/>
            <person name="Israni S."/>
            <person name="Dalin E."/>
            <person name="Tice H."/>
            <person name="Pitluck S."/>
            <person name="Chertkov O."/>
            <person name="Brettin T."/>
            <person name="Bruce D."/>
            <person name="Han C."/>
            <person name="Tapia R."/>
            <person name="Gilna P."/>
            <person name="Schmutz J."/>
            <person name="Larimer F."/>
            <person name="Land M."/>
            <person name="Hauser L."/>
            <person name="Kyrpides N."/>
            <person name="Mikhailova N."/>
            <person name="Richardson P."/>
        </authorList>
    </citation>
    <scope>NUCLEOTIDE SEQUENCE</scope>
    <source>
        <strain evidence="14">BNC1</strain>
    </source>
</reference>
<dbReference type="GO" id="GO:0005886">
    <property type="term" value="C:plasma membrane"/>
    <property type="evidence" value="ECO:0007669"/>
    <property type="project" value="UniProtKB-SubCell"/>
</dbReference>
<dbReference type="Gene3D" id="3.30.70.100">
    <property type="match status" value="1"/>
</dbReference>
<evidence type="ECO:0000256" key="4">
    <source>
        <dbReference type="ARBA" id="ARBA00022692"/>
    </source>
</evidence>
<dbReference type="InterPro" id="IPR045276">
    <property type="entry name" value="YbiO_bact"/>
</dbReference>
<dbReference type="InterPro" id="IPR049278">
    <property type="entry name" value="MS_channel_C"/>
</dbReference>
<evidence type="ECO:0000259" key="11">
    <source>
        <dbReference type="Pfam" id="PF21082"/>
    </source>
</evidence>
<feature type="transmembrane region" description="Helical" evidence="8">
    <location>
        <begin position="486"/>
        <end position="506"/>
    </location>
</feature>
<feature type="region of interest" description="Disordered" evidence="7">
    <location>
        <begin position="712"/>
        <end position="768"/>
    </location>
</feature>
<evidence type="ECO:0000256" key="9">
    <source>
        <dbReference type="SAM" id="SignalP"/>
    </source>
</evidence>
<feature type="transmembrane region" description="Helical" evidence="8">
    <location>
        <begin position="162"/>
        <end position="181"/>
    </location>
</feature>
<dbReference type="STRING" id="266779.Meso_1457"/>
<dbReference type="Pfam" id="PF00924">
    <property type="entry name" value="MS_channel_2nd"/>
    <property type="match status" value="1"/>
</dbReference>
<feature type="domain" description="Moderate conductance mechanosensitive channel YbiO-like transmembrane helix 1" evidence="13">
    <location>
        <begin position="353"/>
        <end position="431"/>
    </location>
</feature>
<dbReference type="OrthoDB" id="9814206at2"/>
<dbReference type="InterPro" id="IPR006685">
    <property type="entry name" value="MscS_channel_2nd"/>
</dbReference>
<feature type="transmembrane region" description="Helical" evidence="8">
    <location>
        <begin position="444"/>
        <end position="465"/>
    </location>
</feature>
<feature type="transmembrane region" description="Helical" evidence="8">
    <location>
        <begin position="201"/>
        <end position="220"/>
    </location>
</feature>
<dbReference type="SUPFAM" id="SSF50182">
    <property type="entry name" value="Sm-like ribonucleoproteins"/>
    <property type="match status" value="1"/>
</dbReference>
<dbReference type="AlphaFoldDB" id="Q11IC2"/>
<dbReference type="PANTHER" id="PTHR30460:SF0">
    <property type="entry name" value="MODERATE CONDUCTANCE MECHANOSENSITIVE CHANNEL YBIO"/>
    <property type="match status" value="1"/>
</dbReference>
<evidence type="ECO:0000256" key="2">
    <source>
        <dbReference type="ARBA" id="ARBA00008017"/>
    </source>
</evidence>